<dbReference type="Gene3D" id="3.40.50.1820">
    <property type="entry name" value="alpha/beta hydrolase"/>
    <property type="match status" value="1"/>
</dbReference>
<organism evidence="3 4">
    <name type="scientific">Marinobacter adhaerens (strain DSM 23420 / HP15)</name>
    <dbReference type="NCBI Taxonomy" id="225937"/>
    <lineage>
        <taxon>Bacteria</taxon>
        <taxon>Pseudomonadati</taxon>
        <taxon>Pseudomonadota</taxon>
        <taxon>Gammaproteobacteria</taxon>
        <taxon>Pseudomonadales</taxon>
        <taxon>Marinobacteraceae</taxon>
        <taxon>Marinobacter</taxon>
    </lineage>
</organism>
<geneLocation type="plasmid" evidence="3 4">
    <name>pHP-187</name>
</geneLocation>
<dbReference type="PROSITE" id="PS51257">
    <property type="entry name" value="PROKAR_LIPOPROTEIN"/>
    <property type="match status" value="1"/>
</dbReference>
<name>E4PS86_MARAH</name>
<dbReference type="GO" id="GO:0016787">
    <property type="term" value="F:hydrolase activity"/>
    <property type="evidence" value="ECO:0007669"/>
    <property type="project" value="InterPro"/>
</dbReference>
<gene>
    <name evidence="3" type="ordered locus">HP15_p187g124</name>
</gene>
<feature type="compositionally biased region" description="Basic and acidic residues" evidence="1">
    <location>
        <begin position="65"/>
        <end position="80"/>
    </location>
</feature>
<reference evidence="3 4" key="1">
    <citation type="journal article" date="2010" name="Stand. Genomic Sci.">
        <title>Complete genome sequence of Marinobacter adhaerens type strain (HP15), a diatom-interacting marine microorganism.</title>
        <authorList>
            <person name="Gardes A."/>
            <person name="Kaeppel E."/>
            <person name="Shehzad A."/>
            <person name="Seebah S."/>
            <person name="Teeling H."/>
            <person name="Yarza P."/>
            <person name="Glockner F.O."/>
            <person name="Grossart H.P."/>
            <person name="Ullrich M.S."/>
        </authorList>
    </citation>
    <scope>NUCLEOTIDE SEQUENCE [LARGE SCALE GENOMIC DNA]</scope>
    <source>
        <strain evidence="4">DSM 23420 / HP15</strain>
        <plasmid evidence="4">Plasmid pHP-187</plasmid>
    </source>
</reference>
<dbReference type="InterPro" id="IPR029058">
    <property type="entry name" value="AB_hydrolase_fold"/>
</dbReference>
<dbReference type="AlphaFoldDB" id="E4PS86"/>
<feature type="domain" description="Xaa-Pro dipeptidyl-peptidase-like" evidence="2">
    <location>
        <begin position="124"/>
        <end position="421"/>
    </location>
</feature>
<dbReference type="HOGENOM" id="CLU_397829_0_0_6"/>
<evidence type="ECO:0000256" key="1">
    <source>
        <dbReference type="SAM" id="MobiDB-lite"/>
    </source>
</evidence>
<reference evidence="4" key="2">
    <citation type="submission" date="2010-02" db="EMBL/GenBank/DDBJ databases">
        <title>Complete genome sequence of Marinobacter adhaerens type strain (HP15).</title>
        <authorList>
            <person name="Gaerdes A.A.M."/>
            <person name="Kaeppel E."/>
            <person name="Shezad A."/>
            <person name="Seebah S."/>
            <person name="Teeling H."/>
            <person name="Yarza P."/>
            <person name="Gloeckner F.O."/>
            <person name="Ullrich M.S."/>
        </authorList>
    </citation>
    <scope>NUCLEOTIDE SEQUENCE [LARGE SCALE GENOMIC DNA]</scope>
    <source>
        <strain evidence="4">DSM 23420 / HP15</strain>
        <plasmid evidence="4">Plasmid pHP-187</plasmid>
    </source>
</reference>
<sequence>MLRYYIFAVVLLGLAGCGGDSGPMQTLDDGLNHNSPTDNNGNGQQDPDAAMEEGAEMPALGEMRAGRSFETDQRDSDRDGIAGLDPIISDAPPTCARPAFNVDDGPACTSVGTNAYYEESGDTWIDAQVFIPPHRDGETLPVILHSHGWGGSKKSELDALPDCENPQAYDCPIAEGDGLLAMFGQLDSLLSDLYRKGYIIVSFSQRGWGESEGDVMVMNSYHETRDAQAVIDWIARQASQGHLPVAIDETGDFTLGLMGGSYGGGFQLALAAIDERVDTIVPVGTWHSLEQAILPNGGVKGGWGNLLCLLSTGRPRHPFLANACGALTAPFIRQADILNPSGNLLEFVRQNGLSFFADLQLAEQPYLAGEKPFELRPVDAFLVQGTRDVLFNAQAAFDNYRYLRVAGGDVRLMTNQSGHMNPLASQIDGATSCGNVDMFDSIRRWLDVKLRGADEDVLEEIPRLCLSLDDDRGVILDAIPGESSRTDLQMNVDRAWRPFDIRIGNLRGPQKCEVVYEVPSDTTQVLAGIPRLRDFSVQGGIVGGGGAAYLGLCLQRGGQTLLIDDMLTTFAPQFRSFSELVGVGEVLKAGDKVGIMAFKAQEQMNFLTTATLGQVSELLLDTIVPGQGLEETLLGDVLDPLQSLLSAVNTNAYTVRGEIRLPIFAAEAASYRTGAEPPFSEQVDRFNQFPLQ</sequence>
<dbReference type="SUPFAM" id="SSF53474">
    <property type="entry name" value="alpha/beta-Hydrolases"/>
    <property type="match status" value="1"/>
</dbReference>
<accession>E4PS86</accession>
<dbReference type="GO" id="GO:0005524">
    <property type="term" value="F:ATP binding"/>
    <property type="evidence" value="ECO:0007669"/>
    <property type="project" value="UniProtKB-KW"/>
</dbReference>
<proteinExistence type="predicted"/>
<evidence type="ECO:0000313" key="4">
    <source>
        <dbReference type="Proteomes" id="UP000007077"/>
    </source>
</evidence>
<dbReference type="InterPro" id="IPR050261">
    <property type="entry name" value="FrsA_esterase"/>
</dbReference>
<evidence type="ECO:0000313" key="3">
    <source>
        <dbReference type="EMBL" id="ADQ00121.1"/>
    </source>
</evidence>
<dbReference type="InterPro" id="IPR000383">
    <property type="entry name" value="Xaa-Pro-like_dom"/>
</dbReference>
<protein>
    <submittedName>
        <fullName evidence="3">ABC transporter ATP-binding protein-like protein</fullName>
    </submittedName>
</protein>
<dbReference type="RefSeq" id="WP_014579410.1">
    <property type="nucleotide sequence ID" value="NC_017507.1"/>
</dbReference>
<keyword evidence="3" id="KW-0614">Plasmid</keyword>
<dbReference type="Pfam" id="PF02129">
    <property type="entry name" value="Peptidase_S15"/>
    <property type="match status" value="1"/>
</dbReference>
<dbReference type="PATRIC" id="fig|225937.3.peg.4345"/>
<feature type="region of interest" description="Disordered" evidence="1">
    <location>
        <begin position="25"/>
        <end position="49"/>
    </location>
</feature>
<dbReference type="EMBL" id="CP001980">
    <property type="protein sequence ID" value="ADQ00121.1"/>
    <property type="molecule type" value="Genomic_DNA"/>
</dbReference>
<evidence type="ECO:0000259" key="2">
    <source>
        <dbReference type="Pfam" id="PF02129"/>
    </source>
</evidence>
<keyword evidence="3" id="KW-0067">ATP-binding</keyword>
<feature type="compositionally biased region" description="Polar residues" evidence="1">
    <location>
        <begin position="32"/>
        <end position="45"/>
    </location>
</feature>
<dbReference type="Proteomes" id="UP000007077">
    <property type="component" value="Plasmid pHP-187"/>
</dbReference>
<dbReference type="PANTHER" id="PTHR22946">
    <property type="entry name" value="DIENELACTONE HYDROLASE DOMAIN-CONTAINING PROTEIN-RELATED"/>
    <property type="match status" value="1"/>
</dbReference>
<keyword evidence="3" id="KW-0547">Nucleotide-binding</keyword>
<dbReference type="PANTHER" id="PTHR22946:SF8">
    <property type="entry name" value="ACETYL XYLAN ESTERASE DOMAIN-CONTAINING PROTEIN"/>
    <property type="match status" value="1"/>
</dbReference>
<feature type="region of interest" description="Disordered" evidence="1">
    <location>
        <begin position="65"/>
        <end position="98"/>
    </location>
</feature>
<dbReference type="KEGG" id="mad:HP15_p187g124"/>